<dbReference type="CDD" id="cd17979">
    <property type="entry name" value="DEXHc_DHX34"/>
    <property type="match status" value="1"/>
</dbReference>
<accession>A0ABD6EJQ1</accession>
<dbReference type="InterPro" id="IPR007502">
    <property type="entry name" value="Helicase-assoc_dom"/>
</dbReference>
<keyword evidence="1" id="KW-0547">Nucleotide-binding</keyword>
<evidence type="ECO:0000313" key="7">
    <source>
        <dbReference type="EMBL" id="MFH4980195.1"/>
    </source>
</evidence>
<dbReference type="EMBL" id="JBGFUD010005201">
    <property type="protein sequence ID" value="MFH4980195.1"/>
    <property type="molecule type" value="Genomic_DNA"/>
</dbReference>
<dbReference type="Proteomes" id="UP001608902">
    <property type="component" value="Unassembled WGS sequence"/>
</dbReference>
<feature type="domain" description="Helicase C-terminal" evidence="6">
    <location>
        <begin position="341"/>
        <end position="509"/>
    </location>
</feature>
<dbReference type="SMART" id="SM00490">
    <property type="entry name" value="HELICc"/>
    <property type="match status" value="1"/>
</dbReference>
<proteinExistence type="predicted"/>
<dbReference type="PROSITE" id="PS51192">
    <property type="entry name" value="HELICASE_ATP_BIND_1"/>
    <property type="match status" value="1"/>
</dbReference>
<dbReference type="PANTHER" id="PTHR18934:SF221">
    <property type="entry name" value="ATP-DEPENDENT RNA HELICASE DHX34-RELATED"/>
    <property type="match status" value="1"/>
</dbReference>
<sequence length="1023" mass="117441">MNFNWKDHQNDILRCFFGPEDWKLAERSSEYERTFIKFLWKMQQRLQKLKRKPIECSKEGVRFNDLGIPIGSFERRHTTRVEVVLNDEESFELRKVPQYAVREFIYALCCYIQYENKVKLNKLRQLRKSQTELPITAKRTDIVTSLSDNQVVIIAGDTGCGKSTQVPQYLLEAGYDRIACTQPRRIAATTLARRVAFETLDEYGSKIAYQIRFEKTRTLKTHLIFLTEGLLLRQMQVDHDLAQYDVIILDEVHERNLSGDFLIGLLRDLLQRRPDLRLILMSATINLDLFAAYFKEAPVIEVAGRLFPIELQYLPVKESDVDPKKKKSQFNATAYLNVLEWIDAKYPPTDKGDVLIFLNGISEMTSLAEALKVYAESTGRWIILLLHSTLSAEEQDKVFDAAPTAVRKCIISTNIAETSVTIDQIRFVIDSGKVNLVTYDQKTGIHSLREYWTSKASADQRKGRAGRTGPGVCFRLYSRDQFLKMDDFTVSEINRVSLESLAMQIVNMDINVSPLEFPFIEKPSTSALEEAVESLWRQGVLEPDSFTTLTPLGKIIASLPVEIPIAKILIYACLFDQVEVALTVAAGLSVSSPFTNRSYREPDQLERRKSLMSDIGDAFALVNVFRDFVHEQADRGDLRRWARERGIDVQRLYEISQLRRQFTELLESSELIEKQDITNSRERRMNAGDRKRLYEMRRDARFQVKKRRILSAGIHFDSIMDAEKGNSSMDAVQSVEFYLKNREGGIKNILISHRLSDVTSTVLKVIIAIGLYPQYAILDQYNCYKIGNELFAHTRTKPFALLHPNGCLAMLPEVLSCETDDKGVSQYHQLITYSAFMETTKPYLCNTIRMPALILVLLAKSVTCSELDLTICCDDFITFKFVRPRQFSSVVDDASALRRRIMTALCRRLDGDFKAGKDLSLDIVSFLRRRNDFIMTRKACPDADVKLGFHLPNGEILNENEENIVAPVDMFDDLGVREKIVEELAASKITTIKTKHEYFCEDCHELLFFDMTTEILRHKRSHS</sequence>
<dbReference type="Gene3D" id="1.20.120.1080">
    <property type="match status" value="1"/>
</dbReference>
<dbReference type="InterPro" id="IPR027417">
    <property type="entry name" value="P-loop_NTPase"/>
</dbReference>
<keyword evidence="2" id="KW-0378">Hydrolase</keyword>
<dbReference type="PANTHER" id="PTHR18934">
    <property type="entry name" value="ATP-DEPENDENT RNA HELICASE"/>
    <property type="match status" value="1"/>
</dbReference>
<dbReference type="GO" id="GO:0005524">
    <property type="term" value="F:ATP binding"/>
    <property type="evidence" value="ECO:0007669"/>
    <property type="project" value="UniProtKB-KW"/>
</dbReference>
<comment type="caution">
    <text evidence="7">The sequence shown here is derived from an EMBL/GenBank/DDBJ whole genome shotgun (WGS) entry which is preliminary data.</text>
</comment>
<dbReference type="Gene3D" id="3.40.50.300">
    <property type="entry name" value="P-loop containing nucleotide triphosphate hydrolases"/>
    <property type="match status" value="2"/>
</dbReference>
<dbReference type="Pfam" id="PF21010">
    <property type="entry name" value="HA2_C"/>
    <property type="match status" value="1"/>
</dbReference>
<name>A0ABD6EJQ1_9BILA</name>
<evidence type="ECO:0000259" key="6">
    <source>
        <dbReference type="PROSITE" id="PS51194"/>
    </source>
</evidence>
<protein>
    <recommendedName>
        <fullName evidence="9">RNA helicase</fullName>
    </recommendedName>
</protein>
<evidence type="ECO:0000256" key="4">
    <source>
        <dbReference type="ARBA" id="ARBA00022840"/>
    </source>
</evidence>
<evidence type="ECO:0000256" key="3">
    <source>
        <dbReference type="ARBA" id="ARBA00022806"/>
    </source>
</evidence>
<dbReference type="CDD" id="cd18791">
    <property type="entry name" value="SF2_C_RHA"/>
    <property type="match status" value="1"/>
</dbReference>
<dbReference type="Pfam" id="PF07717">
    <property type="entry name" value="OB_NTP_bind"/>
    <property type="match status" value="1"/>
</dbReference>
<keyword evidence="8" id="KW-1185">Reference proteome</keyword>
<dbReference type="Pfam" id="PF00271">
    <property type="entry name" value="Helicase_C"/>
    <property type="match status" value="1"/>
</dbReference>
<dbReference type="FunFam" id="3.40.50.300:FF:000725">
    <property type="entry name" value="probable ATP-dependent RNA helicase DHX34"/>
    <property type="match status" value="1"/>
</dbReference>
<feature type="domain" description="Helicase ATP-binding" evidence="5">
    <location>
        <begin position="143"/>
        <end position="303"/>
    </location>
</feature>
<gene>
    <name evidence="7" type="ORF">AB6A40_006904</name>
</gene>
<dbReference type="Pfam" id="PF00270">
    <property type="entry name" value="DEAD"/>
    <property type="match status" value="1"/>
</dbReference>
<dbReference type="GO" id="GO:0004386">
    <property type="term" value="F:helicase activity"/>
    <property type="evidence" value="ECO:0007669"/>
    <property type="project" value="UniProtKB-KW"/>
</dbReference>
<dbReference type="InterPro" id="IPR011545">
    <property type="entry name" value="DEAD/DEAH_box_helicase_dom"/>
</dbReference>
<dbReference type="SUPFAM" id="SSF52540">
    <property type="entry name" value="P-loop containing nucleoside triphosphate hydrolases"/>
    <property type="match status" value="1"/>
</dbReference>
<dbReference type="SMART" id="SM00487">
    <property type="entry name" value="DEXDc"/>
    <property type="match status" value="1"/>
</dbReference>
<dbReference type="InterPro" id="IPR011709">
    <property type="entry name" value="DEAD-box_helicase_OB_fold"/>
</dbReference>
<dbReference type="GO" id="GO:0016787">
    <property type="term" value="F:hydrolase activity"/>
    <property type="evidence" value="ECO:0007669"/>
    <property type="project" value="UniProtKB-KW"/>
</dbReference>
<evidence type="ECO:0008006" key="9">
    <source>
        <dbReference type="Google" id="ProtNLM"/>
    </source>
</evidence>
<evidence type="ECO:0000256" key="2">
    <source>
        <dbReference type="ARBA" id="ARBA00022801"/>
    </source>
</evidence>
<organism evidence="7 8">
    <name type="scientific">Gnathostoma spinigerum</name>
    <dbReference type="NCBI Taxonomy" id="75299"/>
    <lineage>
        <taxon>Eukaryota</taxon>
        <taxon>Metazoa</taxon>
        <taxon>Ecdysozoa</taxon>
        <taxon>Nematoda</taxon>
        <taxon>Chromadorea</taxon>
        <taxon>Rhabditida</taxon>
        <taxon>Spirurina</taxon>
        <taxon>Gnathostomatomorpha</taxon>
        <taxon>Gnathostomatoidea</taxon>
        <taxon>Gnathostomatidae</taxon>
        <taxon>Gnathostoma</taxon>
    </lineage>
</organism>
<evidence type="ECO:0000259" key="5">
    <source>
        <dbReference type="PROSITE" id="PS51192"/>
    </source>
</evidence>
<dbReference type="AlphaFoldDB" id="A0ABD6EJQ1"/>
<reference evidence="7 8" key="1">
    <citation type="submission" date="2024-08" db="EMBL/GenBank/DDBJ databases">
        <title>Gnathostoma spinigerum genome.</title>
        <authorList>
            <person name="Gonzalez-Bertolin B."/>
            <person name="Monzon S."/>
            <person name="Zaballos A."/>
            <person name="Jimenez P."/>
            <person name="Dekumyoy P."/>
            <person name="Varona S."/>
            <person name="Cuesta I."/>
            <person name="Sumanam S."/>
            <person name="Adisakwattana P."/>
            <person name="Gasser R.B."/>
            <person name="Hernandez-Gonzalez A."/>
            <person name="Young N.D."/>
            <person name="Perteguer M.J."/>
        </authorList>
    </citation>
    <scope>NUCLEOTIDE SEQUENCE [LARGE SCALE GENOMIC DNA]</scope>
    <source>
        <strain evidence="7">AL3</strain>
        <tissue evidence="7">Liver</tissue>
    </source>
</reference>
<evidence type="ECO:0000313" key="8">
    <source>
        <dbReference type="Proteomes" id="UP001608902"/>
    </source>
</evidence>
<dbReference type="InterPro" id="IPR001650">
    <property type="entry name" value="Helicase_C-like"/>
</dbReference>
<dbReference type="SMART" id="SM00847">
    <property type="entry name" value="HA2"/>
    <property type="match status" value="1"/>
</dbReference>
<evidence type="ECO:0000256" key="1">
    <source>
        <dbReference type="ARBA" id="ARBA00022741"/>
    </source>
</evidence>
<keyword evidence="4" id="KW-0067">ATP-binding</keyword>
<dbReference type="PROSITE" id="PS51194">
    <property type="entry name" value="HELICASE_CTER"/>
    <property type="match status" value="1"/>
</dbReference>
<dbReference type="InterPro" id="IPR014001">
    <property type="entry name" value="Helicase_ATP-bd"/>
</dbReference>
<keyword evidence="3" id="KW-0347">Helicase</keyword>